<dbReference type="AlphaFoldDB" id="A0A100WFB7"/>
<reference evidence="3" key="2">
    <citation type="submission" date="2016-02" db="EMBL/GenBank/DDBJ databases">
        <title>Draft genome sequence of five rapidly growing Mycobacterium species.</title>
        <authorList>
            <person name="Katahira K."/>
            <person name="Gotou Y."/>
            <person name="Iida K."/>
            <person name="Ogura Y."/>
            <person name="Hayashi T."/>
        </authorList>
    </citation>
    <scope>NUCLEOTIDE SEQUENCE [LARGE SCALE GENOMIC DNA]</scope>
    <source>
        <strain evidence="3">JCM15298</strain>
    </source>
</reference>
<name>A0A100WFB7_MYCCR</name>
<keyword evidence="3" id="KW-1185">Reference proteome</keyword>
<evidence type="ECO:0000313" key="2">
    <source>
        <dbReference type="EMBL" id="GAS96788.1"/>
    </source>
</evidence>
<evidence type="ECO:0000256" key="1">
    <source>
        <dbReference type="SAM" id="MobiDB-lite"/>
    </source>
</evidence>
<proteinExistence type="predicted"/>
<organism evidence="2 3">
    <name type="scientific">Mycolicibacterium canariasense</name>
    <name type="common">Mycobacterium canariasense</name>
    <dbReference type="NCBI Taxonomy" id="228230"/>
    <lineage>
        <taxon>Bacteria</taxon>
        <taxon>Bacillati</taxon>
        <taxon>Actinomycetota</taxon>
        <taxon>Actinomycetes</taxon>
        <taxon>Mycobacteriales</taxon>
        <taxon>Mycobacteriaceae</taxon>
        <taxon>Mycolicibacterium</taxon>
    </lineage>
</organism>
<accession>A0A100WFB7</accession>
<evidence type="ECO:0000313" key="3">
    <source>
        <dbReference type="Proteomes" id="UP000069443"/>
    </source>
</evidence>
<dbReference type="EMBL" id="BCSY01000058">
    <property type="protein sequence ID" value="GAS96788.1"/>
    <property type="molecule type" value="Genomic_DNA"/>
</dbReference>
<feature type="region of interest" description="Disordered" evidence="1">
    <location>
        <begin position="1"/>
        <end position="20"/>
    </location>
</feature>
<protein>
    <submittedName>
        <fullName evidence="2">Uncharacterized protein</fullName>
    </submittedName>
</protein>
<gene>
    <name evidence="2" type="ORF">RMCC_3754</name>
</gene>
<reference evidence="3" key="1">
    <citation type="journal article" date="2016" name="Genome Announc.">
        <title>Draft Genome Sequences of Five Rapidly Growing Mycobacterium Species, M. thermoresistibile, M. fortuitum subsp. acetamidolyticum, M. canariasense, M. brisbanense, and M. novocastrense.</title>
        <authorList>
            <person name="Katahira K."/>
            <person name="Ogura Y."/>
            <person name="Gotoh Y."/>
            <person name="Hayashi T."/>
        </authorList>
    </citation>
    <scope>NUCLEOTIDE SEQUENCE [LARGE SCALE GENOMIC DNA]</scope>
    <source>
        <strain evidence="3">JCM15298</strain>
    </source>
</reference>
<dbReference type="Proteomes" id="UP000069443">
    <property type="component" value="Unassembled WGS sequence"/>
</dbReference>
<sequence length="609" mass="66415">MCRSMSEGGRRCPCASGERRRAYARSRYAARNAEAARRAANTAEFTRRFVEVQERMQAALAEGEQDLAGAAALDLDPAAAPAPEVEPDPELPPPLGTVVDALIEDRYSRPIAEMSDEDCEQVRAYATVRAQLSAEETRTAYAAMAGLSPYSDSPQRRAYEAALQEEGRHLAAVADVTLHEHLRRALPDPGDRDAVGSPAWVARVVVDADFTHQDGTVMTAHDVYTRIRDGRLDREAAGRFQAMTRTLLDAQQLVRTQRSKAHAAALRSTLEQANPDLSFGTTDLSEGAQPVVWGTGMTKAKQAQFVDSVHSAYPDQLVERARDNGRPLRVRVTSSRAHYQPSGAHERVPAAHYLDASDLIAAARAVDHETDDETDAETRSSRIQLNAGYASRYTEARSAPPSRGGVPDTAANRAALEAAFAAWSPSHNPYMDKRFAAKMGSSPEIRAVDGMLFVVSKKRVPPLSGNPVAELTTNGADNVTVHEMAHRIEEQAPAIATACHAFLARRTAGLDPTVYNTGVRRGRRVVETVREDSFVDPYIGRDYGPNQPHTEVFSVGMEALATGRFGGLTDNPESGWAEQQRRADPEHRQLVLALLASAPRLLDSREADR</sequence>
<comment type="caution">
    <text evidence="2">The sequence shown here is derived from an EMBL/GenBank/DDBJ whole genome shotgun (WGS) entry which is preliminary data.</text>
</comment>
<feature type="region of interest" description="Disordered" evidence="1">
    <location>
        <begin position="388"/>
        <end position="409"/>
    </location>
</feature>